<evidence type="ECO:0000313" key="2">
    <source>
        <dbReference type="Proteomes" id="UP000094236"/>
    </source>
</evidence>
<evidence type="ECO:0000313" key="1">
    <source>
        <dbReference type="EMBL" id="ODV94086.1"/>
    </source>
</evidence>
<dbReference type="Proteomes" id="UP000094236">
    <property type="component" value="Unassembled WGS sequence"/>
</dbReference>
<name>A0A1E4TQP5_PACTA</name>
<keyword evidence="2" id="KW-1185">Reference proteome</keyword>
<dbReference type="EMBL" id="KV454016">
    <property type="protein sequence ID" value="ODV94086.1"/>
    <property type="molecule type" value="Genomic_DNA"/>
</dbReference>
<accession>A0A1E4TQP5</accession>
<proteinExistence type="predicted"/>
<reference evidence="2" key="1">
    <citation type="submission" date="2016-05" db="EMBL/GenBank/DDBJ databases">
        <title>Comparative genomics of biotechnologically important yeasts.</title>
        <authorList>
            <consortium name="DOE Joint Genome Institute"/>
            <person name="Riley R."/>
            <person name="Haridas S."/>
            <person name="Wolfe K.H."/>
            <person name="Lopes M.R."/>
            <person name="Hittinger C.T."/>
            <person name="Goker M."/>
            <person name="Salamov A."/>
            <person name="Wisecaver J."/>
            <person name="Long T.M."/>
            <person name="Aerts A.L."/>
            <person name="Barry K."/>
            <person name="Choi C."/>
            <person name="Clum A."/>
            <person name="Coughlan A.Y."/>
            <person name="Deshpande S."/>
            <person name="Douglass A.P."/>
            <person name="Hanson S.J."/>
            <person name="Klenk H.-P."/>
            <person name="Labutti K."/>
            <person name="Lapidus A."/>
            <person name="Lindquist E."/>
            <person name="Lipzen A."/>
            <person name="Meier-Kolthoff J.P."/>
            <person name="Ohm R.A."/>
            <person name="Otillar R.P."/>
            <person name="Pangilinan J."/>
            <person name="Peng Y."/>
            <person name="Rokas A."/>
            <person name="Rosa C.A."/>
            <person name="Scheuner C."/>
            <person name="Sibirny A.A."/>
            <person name="Slot J.C."/>
            <person name="Stielow J.B."/>
            <person name="Sun H."/>
            <person name="Kurtzman C.P."/>
            <person name="Blackwell M."/>
            <person name="Grigoriev I.V."/>
            <person name="Jeffries T.W."/>
        </authorList>
    </citation>
    <scope>NUCLEOTIDE SEQUENCE [LARGE SCALE GENOMIC DNA]</scope>
    <source>
        <strain evidence="2">NRRL Y-2460</strain>
    </source>
</reference>
<sequence length="65" mass="7695">MPCRVSDEFFDEFRGYFNFKFNFSFNEIDIGIVDFVVDICMQSTYIYHLFTGCSIINCNIIGFHI</sequence>
<dbReference type="AlphaFoldDB" id="A0A1E4TQP5"/>
<organism evidence="1 2">
    <name type="scientific">Pachysolen tannophilus NRRL Y-2460</name>
    <dbReference type="NCBI Taxonomy" id="669874"/>
    <lineage>
        <taxon>Eukaryota</taxon>
        <taxon>Fungi</taxon>
        <taxon>Dikarya</taxon>
        <taxon>Ascomycota</taxon>
        <taxon>Saccharomycotina</taxon>
        <taxon>Pichiomycetes</taxon>
        <taxon>Pachysolenaceae</taxon>
        <taxon>Pachysolen</taxon>
    </lineage>
</organism>
<protein>
    <submittedName>
        <fullName evidence="1">Uncharacterized protein</fullName>
    </submittedName>
</protein>
<gene>
    <name evidence="1" type="ORF">PACTADRAFT_50976</name>
</gene>